<keyword evidence="4" id="KW-0378">Hydrolase</keyword>
<dbReference type="Gene3D" id="3.30.870.10">
    <property type="entry name" value="Endonuclease Chain A"/>
    <property type="match status" value="2"/>
</dbReference>
<evidence type="ECO:0000256" key="1">
    <source>
        <dbReference type="ARBA" id="ARBA00000798"/>
    </source>
</evidence>
<evidence type="ECO:0000256" key="4">
    <source>
        <dbReference type="ARBA" id="ARBA00022801"/>
    </source>
</evidence>
<comment type="caution">
    <text evidence="8">The sequence shown here is derived from an EMBL/GenBank/DDBJ whole genome shotgun (WGS) entry which is preliminary data.</text>
</comment>
<accession>A0ABV9XHM2</accession>
<dbReference type="SUPFAM" id="SSF56024">
    <property type="entry name" value="Phospholipase D/nuclease"/>
    <property type="match status" value="2"/>
</dbReference>
<evidence type="ECO:0000256" key="3">
    <source>
        <dbReference type="ARBA" id="ARBA00012027"/>
    </source>
</evidence>
<gene>
    <name evidence="8" type="ORF">ACFPM3_16700</name>
</gene>
<reference evidence="9" key="1">
    <citation type="journal article" date="2019" name="Int. J. Syst. Evol. Microbiol.">
        <title>The Global Catalogue of Microorganisms (GCM) 10K type strain sequencing project: providing services to taxonomists for standard genome sequencing and annotation.</title>
        <authorList>
            <consortium name="The Broad Institute Genomics Platform"/>
            <consortium name="The Broad Institute Genome Sequencing Center for Infectious Disease"/>
            <person name="Wu L."/>
            <person name="Ma J."/>
        </authorList>
    </citation>
    <scope>NUCLEOTIDE SEQUENCE [LARGE SCALE GENOMIC DNA]</scope>
    <source>
        <strain evidence="9">CGMCC 4.1648</strain>
    </source>
</reference>
<evidence type="ECO:0000256" key="6">
    <source>
        <dbReference type="ARBA" id="ARBA00023098"/>
    </source>
</evidence>
<protein>
    <recommendedName>
        <fullName evidence="3">phospholipase D</fullName>
        <ecNumber evidence="3">3.1.4.4</ecNumber>
    </recommendedName>
</protein>
<dbReference type="RefSeq" id="WP_345687294.1">
    <property type="nucleotide sequence ID" value="NZ_BAABIT010000001.1"/>
</dbReference>
<dbReference type="EC" id="3.1.4.4" evidence="3"/>
<feature type="domain" description="Phospholipase D-like" evidence="7">
    <location>
        <begin position="66"/>
        <end position="218"/>
    </location>
</feature>
<evidence type="ECO:0000256" key="5">
    <source>
        <dbReference type="ARBA" id="ARBA00022963"/>
    </source>
</evidence>
<name>A0ABV9XHM2_9ACTN</name>
<dbReference type="InterPro" id="IPR051406">
    <property type="entry name" value="PLD_domain"/>
</dbReference>
<keyword evidence="9" id="KW-1185">Reference proteome</keyword>
<dbReference type="Proteomes" id="UP001595829">
    <property type="component" value="Unassembled WGS sequence"/>
</dbReference>
<evidence type="ECO:0000259" key="7">
    <source>
        <dbReference type="Pfam" id="PF13091"/>
    </source>
</evidence>
<evidence type="ECO:0000313" key="8">
    <source>
        <dbReference type="EMBL" id="MFC5023780.1"/>
    </source>
</evidence>
<dbReference type="PANTHER" id="PTHR43856:SF1">
    <property type="entry name" value="MITOCHONDRIAL CARDIOLIPIN HYDROLASE"/>
    <property type="match status" value="1"/>
</dbReference>
<dbReference type="PANTHER" id="PTHR43856">
    <property type="entry name" value="CARDIOLIPIN HYDROLASE"/>
    <property type="match status" value="1"/>
</dbReference>
<evidence type="ECO:0000313" key="9">
    <source>
        <dbReference type="Proteomes" id="UP001595829"/>
    </source>
</evidence>
<comment type="similarity">
    <text evidence="2">Belongs to the phospholipase D family.</text>
</comment>
<dbReference type="EMBL" id="JBHSJD010000013">
    <property type="protein sequence ID" value="MFC5023780.1"/>
    <property type="molecule type" value="Genomic_DNA"/>
</dbReference>
<evidence type="ECO:0000256" key="2">
    <source>
        <dbReference type="ARBA" id="ARBA00008664"/>
    </source>
</evidence>
<feature type="domain" description="Phospholipase D-like" evidence="7">
    <location>
        <begin position="273"/>
        <end position="398"/>
    </location>
</feature>
<organism evidence="8 9">
    <name type="scientific">Streptomyces coeruleoprunus</name>
    <dbReference type="NCBI Taxonomy" id="285563"/>
    <lineage>
        <taxon>Bacteria</taxon>
        <taxon>Bacillati</taxon>
        <taxon>Actinomycetota</taxon>
        <taxon>Actinomycetes</taxon>
        <taxon>Kitasatosporales</taxon>
        <taxon>Streptomycetaceae</taxon>
        <taxon>Streptomyces</taxon>
    </lineage>
</organism>
<dbReference type="InterPro" id="IPR025202">
    <property type="entry name" value="PLD-like_dom"/>
</dbReference>
<keyword evidence="6" id="KW-0443">Lipid metabolism</keyword>
<keyword evidence="5" id="KW-0442">Lipid degradation</keyword>
<sequence>MRTPQMIGTPLRRAAALLLPLLLTLSVLSLNFASATPTAAIASGAIFNVPTSASSAERNAVRDRIISLVNAANPGSTIKIAMFHLWSQTVANALANAHTDPNRQVNVQVIEDETAISDAKADLTSYNILKTALGTDTTRSSFITLCPPTRSCLGDQTVSGIMHNKFALFSSVNGATNVVVQTSSNLTPSSYDKMWNSASVVADNIGVYNAYDWYFKRLIAKDPAAWTYAYSSSGAYKTYFFPRPGGGAADDTIVGILDNVTCSWSDGSTARQTVIRVAMYQLLRQAVADKLAGLQRAGCAVDVVYTRTDTGTWDALHFAGGPQMRCYNLNDDNDPNTQSLIVHSKYMLIDGWYNGRHVQSVWTGSHNYTGPALTTNDEALLKIEDSTSFSAYLGNFNTVRAAARPGTADNVTECKTLNNVGVPAT</sequence>
<comment type="catalytic activity">
    <reaction evidence="1">
        <text>a 1,2-diacyl-sn-glycero-3-phosphocholine + H2O = a 1,2-diacyl-sn-glycero-3-phosphate + choline + H(+)</text>
        <dbReference type="Rhea" id="RHEA:14445"/>
        <dbReference type="ChEBI" id="CHEBI:15354"/>
        <dbReference type="ChEBI" id="CHEBI:15377"/>
        <dbReference type="ChEBI" id="CHEBI:15378"/>
        <dbReference type="ChEBI" id="CHEBI:57643"/>
        <dbReference type="ChEBI" id="CHEBI:58608"/>
        <dbReference type="EC" id="3.1.4.4"/>
    </reaction>
</comment>
<dbReference type="Pfam" id="PF13091">
    <property type="entry name" value="PLDc_2"/>
    <property type="match status" value="2"/>
</dbReference>
<proteinExistence type="inferred from homology"/>